<dbReference type="GO" id="GO:0045259">
    <property type="term" value="C:proton-transporting ATP synthase complex"/>
    <property type="evidence" value="ECO:0007669"/>
    <property type="project" value="UniProtKB-KW"/>
</dbReference>
<dbReference type="SUPFAM" id="SSF51344">
    <property type="entry name" value="Epsilon subunit of F1F0-ATP synthase N-terminal domain"/>
    <property type="match status" value="1"/>
</dbReference>
<proteinExistence type="inferred from homology"/>
<dbReference type="NCBIfam" id="TIGR03166">
    <property type="entry name" value="alt_F1F0_F1_eps"/>
    <property type="match status" value="1"/>
</dbReference>
<evidence type="ECO:0000256" key="6">
    <source>
        <dbReference type="ARBA" id="ARBA00023065"/>
    </source>
</evidence>
<keyword evidence="13" id="KW-1185">Reference proteome</keyword>
<evidence type="ECO:0000256" key="8">
    <source>
        <dbReference type="ARBA" id="ARBA00023196"/>
    </source>
</evidence>
<dbReference type="eggNOG" id="COG0355">
    <property type="taxonomic scope" value="Bacteria"/>
</dbReference>
<dbReference type="Gene3D" id="2.60.15.10">
    <property type="entry name" value="F0F1 ATP synthase delta/epsilon subunit, N-terminal"/>
    <property type="match status" value="1"/>
</dbReference>
<comment type="similarity">
    <text evidence="3">Belongs to the ATPase epsilon chain family.</text>
</comment>
<protein>
    <recommendedName>
        <fullName evidence="4">ATP synthase epsilon chain</fullName>
    </recommendedName>
    <alternativeName>
        <fullName evidence="10">ATP synthase F1 sector epsilon subunit</fullName>
    </alternativeName>
    <alternativeName>
        <fullName evidence="9">F-ATPase epsilon subunit</fullName>
    </alternativeName>
</protein>
<dbReference type="RefSeq" id="WP_013783892.1">
    <property type="nucleotide sequence ID" value="NC_015554.1"/>
</dbReference>
<dbReference type="InterPro" id="IPR036771">
    <property type="entry name" value="ATPsynth_dsu/esu_N"/>
</dbReference>
<dbReference type="GO" id="GO:0012505">
    <property type="term" value="C:endomembrane system"/>
    <property type="evidence" value="ECO:0007669"/>
    <property type="project" value="UniProtKB-SubCell"/>
</dbReference>
<dbReference type="GO" id="GO:0016787">
    <property type="term" value="F:hydrolase activity"/>
    <property type="evidence" value="ECO:0007669"/>
    <property type="project" value="UniProtKB-KW"/>
</dbReference>
<evidence type="ECO:0000256" key="7">
    <source>
        <dbReference type="ARBA" id="ARBA00023136"/>
    </source>
</evidence>
<keyword evidence="7" id="KW-0472">Membrane</keyword>
<evidence type="ECO:0000256" key="2">
    <source>
        <dbReference type="ARBA" id="ARBA00004184"/>
    </source>
</evidence>
<dbReference type="InterPro" id="IPR020546">
    <property type="entry name" value="ATP_synth_F1_dsu/esu_N"/>
</dbReference>
<accession>F5Z7A9</accession>
<organism evidence="12 13">
    <name type="scientific">Alteromonas naphthalenivorans</name>
    <dbReference type="NCBI Taxonomy" id="715451"/>
    <lineage>
        <taxon>Bacteria</taxon>
        <taxon>Pseudomonadati</taxon>
        <taxon>Pseudomonadota</taxon>
        <taxon>Gammaproteobacteria</taxon>
        <taxon>Alteromonadales</taxon>
        <taxon>Alteromonadaceae</taxon>
        <taxon>Alteromonas/Salinimonas group</taxon>
        <taxon>Alteromonas</taxon>
    </lineage>
</organism>
<evidence type="ECO:0000256" key="9">
    <source>
        <dbReference type="ARBA" id="ARBA00030215"/>
    </source>
</evidence>
<dbReference type="OrthoDB" id="8546953at2"/>
<dbReference type="NCBIfam" id="NF004871">
    <property type="entry name" value="PRK06228.1"/>
    <property type="match status" value="1"/>
</dbReference>
<dbReference type="KEGG" id="alt:ambt_07095"/>
<dbReference type="EMBL" id="CP002339">
    <property type="protein sequence ID" value="AEF02952.1"/>
    <property type="molecule type" value="Genomic_DNA"/>
</dbReference>
<keyword evidence="5" id="KW-0813">Transport</keyword>
<evidence type="ECO:0000256" key="10">
    <source>
        <dbReference type="ARBA" id="ARBA00031795"/>
    </source>
</evidence>
<dbReference type="GO" id="GO:0046933">
    <property type="term" value="F:proton-transporting ATP synthase activity, rotational mechanism"/>
    <property type="evidence" value="ECO:0007669"/>
    <property type="project" value="InterPro"/>
</dbReference>
<evidence type="ECO:0000256" key="3">
    <source>
        <dbReference type="ARBA" id="ARBA00005712"/>
    </source>
</evidence>
<reference evidence="12 13" key="1">
    <citation type="journal article" date="2011" name="J. Bacteriol.">
        <title>Complete genome sequence of the polycyclic aromatic hydrocarbon-degrading bacterium Alteromonas sp. strain SN2.</title>
        <authorList>
            <person name="Jin H.M."/>
            <person name="Jeong H."/>
            <person name="Moon E.J."/>
            <person name="Math R.K."/>
            <person name="Lee K."/>
            <person name="Kim H.J."/>
            <person name="Jeon C.O."/>
            <person name="Oh T.K."/>
            <person name="Kim J.F."/>
        </authorList>
    </citation>
    <scope>NUCLEOTIDE SEQUENCE [LARGE SCALE GENOMIC DNA]</scope>
    <source>
        <strain evidence="13">JCM 17741 / KACC 18427 / KCTC 11700BP / SN2</strain>
    </source>
</reference>
<dbReference type="Pfam" id="PF02823">
    <property type="entry name" value="ATP-synt_DE_N"/>
    <property type="match status" value="1"/>
</dbReference>
<dbReference type="AlphaFoldDB" id="F5Z7A9"/>
<dbReference type="HOGENOM" id="CLU_149174_0_0_6"/>
<dbReference type="InterPro" id="IPR024037">
    <property type="entry name" value="Alt_ATP_synth_F1_esu"/>
</dbReference>
<keyword evidence="8" id="KW-0139">CF(1)</keyword>
<evidence type="ECO:0000256" key="4">
    <source>
        <dbReference type="ARBA" id="ARBA00014480"/>
    </source>
</evidence>
<sequence>MQVNILLPNQIFAQLSGISNLIVETPSGSFGILPHRLDCITPLVPGILTYQCNNQAPQFVAIDQGVLVKTGKQVSISVRRAISGQSLETLQQAVTQEFIHLDEEQQALRAVLAKLETGFLKQFSSLSKQ</sequence>
<dbReference type="InterPro" id="IPR001469">
    <property type="entry name" value="ATP_synth_F1_dsu/esu"/>
</dbReference>
<comment type="function">
    <text evidence="1">Produces ATP from ADP in the presence of a proton gradient across the membrane.</text>
</comment>
<evidence type="ECO:0000313" key="12">
    <source>
        <dbReference type="EMBL" id="AEF02952.1"/>
    </source>
</evidence>
<evidence type="ECO:0000256" key="5">
    <source>
        <dbReference type="ARBA" id="ARBA00022448"/>
    </source>
</evidence>
<gene>
    <name evidence="12" type="ordered locus">ambt_07095</name>
</gene>
<evidence type="ECO:0000313" key="13">
    <source>
        <dbReference type="Proteomes" id="UP000000683"/>
    </source>
</evidence>
<name>F5Z7A9_ALTNA</name>
<evidence type="ECO:0000259" key="11">
    <source>
        <dbReference type="Pfam" id="PF02823"/>
    </source>
</evidence>
<comment type="subcellular location">
    <subcellularLocation>
        <location evidence="2">Endomembrane system</location>
        <topology evidence="2">Peripheral membrane protein</topology>
    </subcellularLocation>
</comment>
<feature type="domain" description="ATP synthase F1 complex delta/epsilon subunit N-terminal" evidence="11">
    <location>
        <begin position="1"/>
        <end position="81"/>
    </location>
</feature>
<keyword evidence="12" id="KW-0378">Hydrolase</keyword>
<evidence type="ECO:0000256" key="1">
    <source>
        <dbReference type="ARBA" id="ARBA00003543"/>
    </source>
</evidence>
<keyword evidence="8" id="KW-0066">ATP synthesis</keyword>
<keyword evidence="6" id="KW-0406">Ion transport</keyword>
<dbReference type="Proteomes" id="UP000000683">
    <property type="component" value="Chromosome"/>
</dbReference>
<dbReference type="CDD" id="cd12152">
    <property type="entry name" value="F1-ATPase_delta"/>
    <property type="match status" value="1"/>
</dbReference>